<feature type="region of interest" description="Disordered" evidence="5">
    <location>
        <begin position="323"/>
        <end position="372"/>
    </location>
</feature>
<dbReference type="Gene3D" id="3.30.160.60">
    <property type="entry name" value="Classic Zinc Finger"/>
    <property type="match status" value="1"/>
</dbReference>
<evidence type="ECO:0000259" key="8">
    <source>
        <dbReference type="PROSITE" id="PS50157"/>
    </source>
</evidence>
<feature type="domain" description="C2H2-type" evidence="8">
    <location>
        <begin position="283"/>
        <end position="310"/>
    </location>
</feature>
<accession>A0A8K0KY97</accession>
<dbReference type="OrthoDB" id="3945684at2759"/>
<dbReference type="InterPro" id="IPR036236">
    <property type="entry name" value="Znf_C2H2_sf"/>
</dbReference>
<dbReference type="AlphaFoldDB" id="A0A8K0KY97"/>
<evidence type="ECO:0000256" key="6">
    <source>
        <dbReference type="SAM" id="Phobius"/>
    </source>
</evidence>
<feature type="signal peptide" evidence="7">
    <location>
        <begin position="1"/>
        <end position="24"/>
    </location>
</feature>
<evidence type="ECO:0000256" key="2">
    <source>
        <dbReference type="ARBA" id="ARBA00022771"/>
    </source>
</evidence>
<evidence type="ECO:0000313" key="10">
    <source>
        <dbReference type="Proteomes" id="UP000809789"/>
    </source>
</evidence>
<gene>
    <name evidence="9" type="ORF">KVT40_009162</name>
</gene>
<evidence type="ECO:0000256" key="4">
    <source>
        <dbReference type="PROSITE-ProRule" id="PRU00042"/>
    </source>
</evidence>
<evidence type="ECO:0000256" key="3">
    <source>
        <dbReference type="ARBA" id="ARBA00022833"/>
    </source>
</evidence>
<dbReference type="Proteomes" id="UP000809789">
    <property type="component" value="Unassembled WGS sequence"/>
</dbReference>
<dbReference type="Pfam" id="PF12171">
    <property type="entry name" value="zf-C2H2_jaz"/>
    <property type="match status" value="1"/>
</dbReference>
<keyword evidence="1" id="KW-0479">Metal-binding</keyword>
<name>A0A8K0KY97_9PEZI</name>
<dbReference type="SMART" id="SM00355">
    <property type="entry name" value="ZnF_C2H2"/>
    <property type="match status" value="2"/>
</dbReference>
<dbReference type="PROSITE" id="PS50157">
    <property type="entry name" value="ZINC_FINGER_C2H2_2"/>
    <property type="match status" value="2"/>
</dbReference>
<evidence type="ECO:0000256" key="1">
    <source>
        <dbReference type="ARBA" id="ARBA00022723"/>
    </source>
</evidence>
<proteinExistence type="predicted"/>
<keyword evidence="6" id="KW-0472">Membrane</keyword>
<sequence length="372" mass="43039">MMDLSSATTVLSLVTLLVWNCISGAPKLQKNPTYDQLVTGIEVLHNVFSMIGLVFVDGLFDVLLSATPPPLSWFKALPLIMAGTVLAKLWAVYVIVLEMKGRRPKIYIGSGTEIEVGVRRRLYEYNKKKGRKPKYVQKAIDEGYTITHQGYLCWLPIPEPKNEAWAQLAVLALEATFSFYFWAMNSSKAFDMAHARRWSLEDFEYDGCCSHSCLLEGLLTDDLTPEQVKVKYEQMIIMRKERQIARRPIRNTQKNARYKKTPKAVHNERDRVIKERAREQKRHHCSDCDRTFGTPYELRQHLKTNEHKKVVEHWTPVTKNQKQVARNKESKRHYCHPCDKPFGSPNDLRRHERTGVHQKKVATLATRMDSPS</sequence>
<feature type="domain" description="C2H2-type" evidence="8">
    <location>
        <begin position="333"/>
        <end position="362"/>
    </location>
</feature>
<keyword evidence="7" id="KW-0732">Signal</keyword>
<feature type="chain" id="PRO_5035439554" description="C2H2-type domain-containing protein" evidence="7">
    <location>
        <begin position="25"/>
        <end position="372"/>
    </location>
</feature>
<keyword evidence="6" id="KW-1133">Transmembrane helix</keyword>
<dbReference type="InterPro" id="IPR013087">
    <property type="entry name" value="Znf_C2H2_type"/>
</dbReference>
<comment type="caution">
    <text evidence="9">The sequence shown here is derived from an EMBL/GenBank/DDBJ whole genome shotgun (WGS) entry which is preliminary data.</text>
</comment>
<keyword evidence="6" id="KW-0812">Transmembrane</keyword>
<evidence type="ECO:0000256" key="7">
    <source>
        <dbReference type="SAM" id="SignalP"/>
    </source>
</evidence>
<dbReference type="SMART" id="SM00451">
    <property type="entry name" value="ZnF_U1"/>
    <property type="match status" value="2"/>
</dbReference>
<organism evidence="9 10">
    <name type="scientific">Elsinoe batatas</name>
    <dbReference type="NCBI Taxonomy" id="2601811"/>
    <lineage>
        <taxon>Eukaryota</taxon>
        <taxon>Fungi</taxon>
        <taxon>Dikarya</taxon>
        <taxon>Ascomycota</taxon>
        <taxon>Pezizomycotina</taxon>
        <taxon>Dothideomycetes</taxon>
        <taxon>Dothideomycetidae</taxon>
        <taxon>Myriangiales</taxon>
        <taxon>Elsinoaceae</taxon>
        <taxon>Elsinoe</taxon>
    </lineage>
</organism>
<keyword evidence="2 4" id="KW-0863">Zinc-finger</keyword>
<evidence type="ECO:0000256" key="5">
    <source>
        <dbReference type="SAM" id="MobiDB-lite"/>
    </source>
</evidence>
<dbReference type="Pfam" id="PF00096">
    <property type="entry name" value="zf-C2H2"/>
    <property type="match status" value="1"/>
</dbReference>
<keyword evidence="3" id="KW-0862">Zinc</keyword>
<feature type="transmembrane region" description="Helical" evidence="6">
    <location>
        <begin position="76"/>
        <end position="96"/>
    </location>
</feature>
<reference evidence="9" key="1">
    <citation type="submission" date="2021-07" db="EMBL/GenBank/DDBJ databases">
        <title>Elsinoe batatas strain:CRI-CJ2 Genome sequencing and assembly.</title>
        <authorList>
            <person name="Huang L."/>
        </authorList>
    </citation>
    <scope>NUCLEOTIDE SEQUENCE</scope>
    <source>
        <strain evidence="9">CRI-CJ2</strain>
    </source>
</reference>
<dbReference type="InterPro" id="IPR022755">
    <property type="entry name" value="Znf_C2H2_jaz"/>
</dbReference>
<evidence type="ECO:0000313" key="9">
    <source>
        <dbReference type="EMBL" id="KAG8624186.1"/>
    </source>
</evidence>
<feature type="transmembrane region" description="Helical" evidence="6">
    <location>
        <begin position="47"/>
        <end position="64"/>
    </location>
</feature>
<dbReference type="EMBL" id="JAESVG020000010">
    <property type="protein sequence ID" value="KAG8624186.1"/>
    <property type="molecule type" value="Genomic_DNA"/>
</dbReference>
<keyword evidence="10" id="KW-1185">Reference proteome</keyword>
<dbReference type="GO" id="GO:0003676">
    <property type="term" value="F:nucleic acid binding"/>
    <property type="evidence" value="ECO:0007669"/>
    <property type="project" value="InterPro"/>
</dbReference>
<protein>
    <recommendedName>
        <fullName evidence="8">C2H2-type domain-containing protein</fullName>
    </recommendedName>
</protein>
<dbReference type="GO" id="GO:0008270">
    <property type="term" value="F:zinc ion binding"/>
    <property type="evidence" value="ECO:0007669"/>
    <property type="project" value="UniProtKB-KW"/>
</dbReference>
<dbReference type="SUPFAM" id="SSF57667">
    <property type="entry name" value="beta-beta-alpha zinc fingers"/>
    <property type="match status" value="2"/>
</dbReference>
<dbReference type="PROSITE" id="PS00028">
    <property type="entry name" value="ZINC_FINGER_C2H2_1"/>
    <property type="match status" value="2"/>
</dbReference>
<dbReference type="InterPro" id="IPR003604">
    <property type="entry name" value="Matrin/U1-like-C_Znf_C2H2"/>
</dbReference>